<dbReference type="InterPro" id="IPR004007">
    <property type="entry name" value="DhaL_dom"/>
</dbReference>
<dbReference type="EMBL" id="CP104068">
    <property type="protein sequence ID" value="WAH44839.1"/>
    <property type="molecule type" value="Genomic_DNA"/>
</dbReference>
<dbReference type="PANTHER" id="PTHR28629:SF4">
    <property type="entry name" value="TRIOKINASE_FMN CYCLASE"/>
    <property type="match status" value="1"/>
</dbReference>
<geneLocation type="plasmid" evidence="4 5">
    <name>unnamed1</name>
</geneLocation>
<keyword evidence="5" id="KW-1185">Reference proteome</keyword>
<dbReference type="SUPFAM" id="SSF101473">
    <property type="entry name" value="DhaL-like"/>
    <property type="match status" value="1"/>
</dbReference>
<proteinExistence type="predicted"/>
<keyword evidence="1" id="KW-0808">Transferase</keyword>
<evidence type="ECO:0000256" key="1">
    <source>
        <dbReference type="ARBA" id="ARBA00022679"/>
    </source>
</evidence>
<dbReference type="GO" id="GO:0016301">
    <property type="term" value="F:kinase activity"/>
    <property type="evidence" value="ECO:0007669"/>
    <property type="project" value="UniProtKB-KW"/>
</dbReference>
<name>A0ABY6ZPM1_9BACL</name>
<keyword evidence="2 4" id="KW-0418">Kinase</keyword>
<dbReference type="Pfam" id="PF02734">
    <property type="entry name" value="Dak2"/>
    <property type="match status" value="1"/>
</dbReference>
<evidence type="ECO:0000313" key="4">
    <source>
        <dbReference type="EMBL" id="WAH44839.1"/>
    </source>
</evidence>
<dbReference type="InterPro" id="IPR050861">
    <property type="entry name" value="Dihydroxyacetone_Kinase"/>
</dbReference>
<feature type="domain" description="DhaL" evidence="3">
    <location>
        <begin position="1"/>
        <end position="200"/>
    </location>
</feature>
<dbReference type="Proteomes" id="UP001164761">
    <property type="component" value="Plasmid unnamed1"/>
</dbReference>
<organism evidence="4 5">
    <name type="scientific">Alicyclobacillus fastidiosus</name>
    <dbReference type="NCBI Taxonomy" id="392011"/>
    <lineage>
        <taxon>Bacteria</taxon>
        <taxon>Bacillati</taxon>
        <taxon>Bacillota</taxon>
        <taxon>Bacilli</taxon>
        <taxon>Bacillales</taxon>
        <taxon>Alicyclobacillaceae</taxon>
        <taxon>Alicyclobacillus</taxon>
    </lineage>
</organism>
<evidence type="ECO:0000256" key="2">
    <source>
        <dbReference type="ARBA" id="ARBA00022777"/>
    </source>
</evidence>
<dbReference type="SMART" id="SM01120">
    <property type="entry name" value="Dak2"/>
    <property type="match status" value="1"/>
</dbReference>
<dbReference type="RefSeq" id="WP_268008711.1">
    <property type="nucleotide sequence ID" value="NZ_CP104068.1"/>
</dbReference>
<dbReference type="Gene3D" id="1.25.40.340">
    <property type="match status" value="1"/>
</dbReference>
<protein>
    <submittedName>
        <fullName evidence="4">Dihydroxyacetone kinase subunit DhaL</fullName>
    </submittedName>
</protein>
<dbReference type="NCBIfam" id="TIGR02365">
    <property type="entry name" value="dha_L_ycgS"/>
    <property type="match status" value="1"/>
</dbReference>
<dbReference type="PANTHER" id="PTHR28629">
    <property type="entry name" value="TRIOKINASE/FMN CYCLASE"/>
    <property type="match status" value="1"/>
</dbReference>
<accession>A0ABY6ZPM1</accession>
<keyword evidence="4" id="KW-0614">Plasmid</keyword>
<gene>
    <name evidence="4" type="primary">dhaL</name>
    <name evidence="4" type="ORF">NZD89_28715</name>
</gene>
<dbReference type="InterPro" id="IPR012737">
    <property type="entry name" value="DhaK_L_YcgS"/>
</dbReference>
<dbReference type="InterPro" id="IPR036117">
    <property type="entry name" value="DhaL_dom_sf"/>
</dbReference>
<reference evidence="4" key="1">
    <citation type="submission" date="2022-08" db="EMBL/GenBank/DDBJ databases">
        <title>Alicyclobacillus fastidiosus DSM 17978, complete genome.</title>
        <authorList>
            <person name="Wang Q."/>
            <person name="Cai R."/>
            <person name="Wang Z."/>
        </authorList>
    </citation>
    <scope>NUCLEOTIDE SEQUENCE</scope>
    <source>
        <strain evidence="4">DSM 17978</strain>
        <plasmid evidence="4">unnamed1</plasmid>
    </source>
</reference>
<dbReference type="PROSITE" id="PS51480">
    <property type="entry name" value="DHAL"/>
    <property type="match status" value="1"/>
</dbReference>
<evidence type="ECO:0000313" key="5">
    <source>
        <dbReference type="Proteomes" id="UP001164761"/>
    </source>
</evidence>
<sequence>MHQNLVLKSLETVANQEQYLNSLDSAVGDGDHGTTVARGMRSAIEELQKQDYETLNAINVVVGESMMDAMGGASGVLYCVFFRAARKCDTYTELTLDAFYNFVSRGLEELKRRSGAEAGDKTMLDALIPAVDTVRQHLEAGNTDLIAALQEVAQAARQGSDSTKEMTARFGRAKFLGERALNNVDPGSVSIAILFESFCENAKSLAEASK</sequence>
<evidence type="ECO:0000259" key="3">
    <source>
        <dbReference type="PROSITE" id="PS51480"/>
    </source>
</evidence>